<dbReference type="Gene3D" id="1.20.120.520">
    <property type="entry name" value="nmb1532 protein domain like"/>
    <property type="match status" value="2"/>
</dbReference>
<dbReference type="RefSeq" id="WP_018946073.1">
    <property type="nucleotide sequence ID" value="NZ_MUZR01000008.1"/>
</dbReference>
<dbReference type="OrthoDB" id="5293910at2"/>
<evidence type="ECO:0000313" key="5">
    <source>
        <dbReference type="Proteomes" id="UP000189177"/>
    </source>
</evidence>
<gene>
    <name evidence="4" type="ORF">B1A74_03365</name>
</gene>
<dbReference type="Proteomes" id="UP000189177">
    <property type="component" value="Unassembled WGS sequence"/>
</dbReference>
<protein>
    <submittedName>
        <fullName evidence="4">Hemerythrin</fullName>
    </submittedName>
</protein>
<dbReference type="STRING" id="252474.B1A74_03365"/>
<feature type="region of interest" description="Disordered" evidence="1">
    <location>
        <begin position="230"/>
        <end position="254"/>
    </location>
</feature>
<evidence type="ECO:0000259" key="3">
    <source>
        <dbReference type="Pfam" id="PF10006"/>
    </source>
</evidence>
<feature type="domain" description="DUF2249" evidence="3">
    <location>
        <begin position="5"/>
        <end position="73"/>
    </location>
</feature>
<dbReference type="Pfam" id="PF01814">
    <property type="entry name" value="Hemerythrin"/>
    <property type="match status" value="1"/>
</dbReference>
<keyword evidence="5" id="KW-1185">Reference proteome</keyword>
<name>A0A1V3A0M6_9GAMM</name>
<evidence type="ECO:0000313" key="4">
    <source>
        <dbReference type="EMBL" id="OOC10881.1"/>
    </source>
</evidence>
<dbReference type="InterPro" id="IPR012312">
    <property type="entry name" value="Hemerythrin-like"/>
</dbReference>
<feature type="domain" description="Hemerythrin-like" evidence="2">
    <location>
        <begin position="82"/>
        <end position="206"/>
    </location>
</feature>
<evidence type="ECO:0000259" key="2">
    <source>
        <dbReference type="Pfam" id="PF01814"/>
    </source>
</evidence>
<sequence>MTDFTLDLRGLGDHAHTRAYYTLRELGPGQTFDVLVEEEPELLMAAVAQQLRHAIHWETVKAGPPLWTLRVRRRDDTEPVDLVDLLTRDHLRIDRLFASALHRVNAGDAEGAAPAFHAYVAGLRRHVHVENELIVPLLDLPRHPGGDDPTSIMLREHDELLDQTAMLEHEFSEGVDEPGVIAPFFALISGGLAKHEGREEQNLFPHWSRRLKEQPDVSRELFDKARHMLVVPGDESEDAADSGGPQNPPESGKG</sequence>
<dbReference type="EMBL" id="MUZR01000008">
    <property type="protein sequence ID" value="OOC10881.1"/>
    <property type="molecule type" value="Genomic_DNA"/>
</dbReference>
<dbReference type="AlphaFoldDB" id="A0A1V3A0M6"/>
<reference evidence="4 5" key="1">
    <citation type="submission" date="2017-02" db="EMBL/GenBank/DDBJ databases">
        <title>Genomic diversity within the haloalkaliphilic genus Thioalkalivibrio.</title>
        <authorList>
            <person name="Ahn A.-C."/>
            <person name="Meier-Kolthoff J."/>
            <person name="Overmars L."/>
            <person name="Richter M."/>
            <person name="Woyke T."/>
            <person name="Sorokin D.Y."/>
            <person name="Muyzer G."/>
        </authorList>
    </citation>
    <scope>NUCLEOTIDE SEQUENCE [LARGE SCALE GENOMIC DNA]</scope>
    <source>
        <strain evidence="4 5">HL17</strain>
    </source>
</reference>
<dbReference type="Pfam" id="PF10006">
    <property type="entry name" value="DUF2249"/>
    <property type="match status" value="1"/>
</dbReference>
<comment type="caution">
    <text evidence="4">The sequence shown here is derived from an EMBL/GenBank/DDBJ whole genome shotgun (WGS) entry which is preliminary data.</text>
</comment>
<dbReference type="InterPro" id="IPR018720">
    <property type="entry name" value="DUF2249"/>
</dbReference>
<evidence type="ECO:0000256" key="1">
    <source>
        <dbReference type="SAM" id="MobiDB-lite"/>
    </source>
</evidence>
<proteinExistence type="predicted"/>
<accession>A0A1V3A0M6</accession>
<organism evidence="4 5">
    <name type="scientific">Thioalkalivibrio halophilus</name>
    <dbReference type="NCBI Taxonomy" id="252474"/>
    <lineage>
        <taxon>Bacteria</taxon>
        <taxon>Pseudomonadati</taxon>
        <taxon>Pseudomonadota</taxon>
        <taxon>Gammaproteobacteria</taxon>
        <taxon>Chromatiales</taxon>
        <taxon>Ectothiorhodospiraceae</taxon>
        <taxon>Thioalkalivibrio</taxon>
    </lineage>
</organism>